<evidence type="ECO:0000313" key="15">
    <source>
        <dbReference type="EMBL" id="KAB7628926.1"/>
    </source>
</evidence>
<feature type="signal peptide" evidence="12">
    <location>
        <begin position="1"/>
        <end position="27"/>
    </location>
</feature>
<comment type="subcellular location">
    <subcellularLocation>
        <location evidence="2">Cell outer membrane</location>
    </subcellularLocation>
    <subcellularLocation>
        <location evidence="1">Cell surface</location>
    </subcellularLocation>
</comment>
<keyword evidence="10" id="KW-0998">Cell outer membrane</keyword>
<evidence type="ECO:0000256" key="2">
    <source>
        <dbReference type="ARBA" id="ARBA00004442"/>
    </source>
</evidence>
<feature type="compositionally biased region" description="Basic and acidic residues" evidence="11">
    <location>
        <begin position="300"/>
        <end position="314"/>
    </location>
</feature>
<feature type="region of interest" description="Disordered" evidence="11">
    <location>
        <begin position="275"/>
        <end position="338"/>
    </location>
</feature>
<keyword evidence="6" id="KW-0812">Transmembrane</keyword>
<evidence type="ECO:0000259" key="13">
    <source>
        <dbReference type="Pfam" id="PF03895"/>
    </source>
</evidence>
<evidence type="ECO:0000256" key="4">
    <source>
        <dbReference type="ARBA" id="ARBA00022448"/>
    </source>
</evidence>
<dbReference type="InterPro" id="IPR005594">
    <property type="entry name" value="YadA_C"/>
</dbReference>
<dbReference type="Gene3D" id="3.30.1300.30">
    <property type="entry name" value="GSPII I/J protein-like"/>
    <property type="match status" value="1"/>
</dbReference>
<comment type="caution">
    <text evidence="15">The sequence shown here is derived from an EMBL/GenBank/DDBJ whole genome shotgun (WGS) entry which is preliminary data.</text>
</comment>
<feature type="chain" id="PRO_5031498117" description="Trimeric autotransporter adhesin" evidence="12">
    <location>
        <begin position="28"/>
        <end position="500"/>
    </location>
</feature>
<feature type="compositionally biased region" description="Low complexity" evidence="11">
    <location>
        <begin position="327"/>
        <end position="337"/>
    </location>
</feature>
<dbReference type="EMBL" id="WELC01000023">
    <property type="protein sequence ID" value="KAB7628926.1"/>
    <property type="molecule type" value="Genomic_DNA"/>
</dbReference>
<keyword evidence="8" id="KW-0653">Protein transport</keyword>
<feature type="domain" description="Trimeric autotransporter adhesin YadA-like stalk" evidence="14">
    <location>
        <begin position="208"/>
        <end position="231"/>
    </location>
</feature>
<evidence type="ECO:0000256" key="9">
    <source>
        <dbReference type="ARBA" id="ARBA00023136"/>
    </source>
</evidence>
<gene>
    <name evidence="15" type="ORF">F9K92_15895</name>
</gene>
<dbReference type="GO" id="GO:0015031">
    <property type="term" value="P:protein transport"/>
    <property type="evidence" value="ECO:0007669"/>
    <property type="project" value="UniProtKB-KW"/>
</dbReference>
<comment type="similarity">
    <text evidence="3">Belongs to the autotransporter-2 (AT-2) (TC 1.B.40) family.</text>
</comment>
<dbReference type="GO" id="GO:0009986">
    <property type="term" value="C:cell surface"/>
    <property type="evidence" value="ECO:0007669"/>
    <property type="project" value="UniProtKB-SubCell"/>
</dbReference>
<evidence type="ECO:0000259" key="14">
    <source>
        <dbReference type="Pfam" id="PF05662"/>
    </source>
</evidence>
<evidence type="ECO:0000256" key="6">
    <source>
        <dbReference type="ARBA" id="ARBA00022692"/>
    </source>
</evidence>
<evidence type="ECO:0000256" key="10">
    <source>
        <dbReference type="ARBA" id="ARBA00023237"/>
    </source>
</evidence>
<evidence type="ECO:0000256" key="5">
    <source>
        <dbReference type="ARBA" id="ARBA00022452"/>
    </source>
</evidence>
<dbReference type="Pfam" id="PF05662">
    <property type="entry name" value="YadA_stalk"/>
    <property type="match status" value="2"/>
</dbReference>
<evidence type="ECO:0000256" key="3">
    <source>
        <dbReference type="ARBA" id="ARBA00005848"/>
    </source>
</evidence>
<sequence length="500" mass="51850">MHLSPTQTISAIALSIALLIPSTNAKAEVSTSLTESQKEFLTSRPEWADMELDPSLDDVVYYNRLDIDGFSYVGIRYGNLLYRADSDMQGQTLMKAGSGFLGIEQGMGAYARPDGIATGVGSYAGERATSYGTQGYAADNATQVGFFGYAGNDATAIGQGAYASGPMSTAIGNFSSATAFGCIAIGNGSSCREEDVLSIGDDRLKRRLINLNRGINPSDAVNVEQLNEIATLFGGGAAVHQYGFTPPTYDFMSGATYYNVADAAYDLDRRVWTLEQNPSTGGGTTPGPQGPQGEPGDSITGEKGDKGEKGDPGRDGSATISAGKNITTETDSEGTTTVSLSDNVELSAQGRLAIQGGASISGSGVDAGNQRVTSVSDGRIEQGSMDAINGGQAWAMEQRFNDQWTGTNNRIDDLERRFDDKLNALGAKAAAMSQVNVGGSPLEVGEGELGIAGGASSNKTAVAVGAKFRVSERWSVSGAFAVGGGSSAMGSIGAHYKFGR</sequence>
<evidence type="ECO:0000256" key="12">
    <source>
        <dbReference type="SAM" id="SignalP"/>
    </source>
</evidence>
<accession>A0A7V7YDN4</accession>
<feature type="domain" description="Trimeric autotransporter adhesin YadA-like C-terminal membrane anchor" evidence="13">
    <location>
        <begin position="444"/>
        <end position="498"/>
    </location>
</feature>
<keyword evidence="5" id="KW-1134">Transmembrane beta strand</keyword>
<dbReference type="SUPFAM" id="SSF54523">
    <property type="entry name" value="Pili subunits"/>
    <property type="match status" value="1"/>
</dbReference>
<feature type="domain" description="Trimeric autotransporter adhesin YadA-like stalk" evidence="14">
    <location>
        <begin position="371"/>
        <end position="412"/>
    </location>
</feature>
<evidence type="ECO:0000256" key="1">
    <source>
        <dbReference type="ARBA" id="ARBA00004241"/>
    </source>
</evidence>
<organism evidence="15 16">
    <name type="scientific">Stenotrophomonas rhizophila</name>
    <dbReference type="NCBI Taxonomy" id="216778"/>
    <lineage>
        <taxon>Bacteria</taxon>
        <taxon>Pseudomonadati</taxon>
        <taxon>Pseudomonadota</taxon>
        <taxon>Gammaproteobacteria</taxon>
        <taxon>Lysobacterales</taxon>
        <taxon>Lysobacteraceae</taxon>
        <taxon>Stenotrophomonas</taxon>
    </lineage>
</organism>
<proteinExistence type="inferred from homology"/>
<dbReference type="RefSeq" id="WP_152154033.1">
    <property type="nucleotide sequence ID" value="NZ_WELC01000023.1"/>
</dbReference>
<name>A0A7V7YDN4_9GAMM</name>
<evidence type="ECO:0008006" key="17">
    <source>
        <dbReference type="Google" id="ProtNLM"/>
    </source>
</evidence>
<keyword evidence="9" id="KW-0472">Membrane</keyword>
<dbReference type="SUPFAM" id="SSF101967">
    <property type="entry name" value="Adhesin YadA, collagen-binding domain"/>
    <property type="match status" value="1"/>
</dbReference>
<evidence type="ECO:0000256" key="8">
    <source>
        <dbReference type="ARBA" id="ARBA00022927"/>
    </source>
</evidence>
<keyword evidence="7 12" id="KW-0732">Signal</keyword>
<evidence type="ECO:0000313" key="16">
    <source>
        <dbReference type="Proteomes" id="UP000449004"/>
    </source>
</evidence>
<dbReference type="AlphaFoldDB" id="A0A7V7YDN4"/>
<feature type="region of interest" description="Disordered" evidence="11">
    <location>
        <begin position="358"/>
        <end position="381"/>
    </location>
</feature>
<dbReference type="InterPro" id="IPR011049">
    <property type="entry name" value="Serralysin-like_metalloprot_C"/>
</dbReference>
<dbReference type="Proteomes" id="UP000449004">
    <property type="component" value="Unassembled WGS sequence"/>
</dbReference>
<dbReference type="GO" id="GO:0009279">
    <property type="term" value="C:cell outer membrane"/>
    <property type="evidence" value="ECO:0007669"/>
    <property type="project" value="UniProtKB-SubCell"/>
</dbReference>
<dbReference type="InterPro" id="IPR008635">
    <property type="entry name" value="Coiled_stalk_dom"/>
</dbReference>
<protein>
    <recommendedName>
        <fullName evidence="17">Trimeric autotransporter adhesin</fullName>
    </recommendedName>
</protein>
<keyword evidence="4" id="KW-0813">Transport</keyword>
<dbReference type="Pfam" id="PF03895">
    <property type="entry name" value="YadA_anchor"/>
    <property type="match status" value="1"/>
</dbReference>
<dbReference type="Gene3D" id="2.150.10.10">
    <property type="entry name" value="Serralysin-like metalloprotease, C-terminal"/>
    <property type="match status" value="2"/>
</dbReference>
<evidence type="ECO:0000256" key="7">
    <source>
        <dbReference type="ARBA" id="ARBA00022729"/>
    </source>
</evidence>
<dbReference type="InterPro" id="IPR045584">
    <property type="entry name" value="Pilin-like"/>
</dbReference>
<evidence type="ECO:0000256" key="11">
    <source>
        <dbReference type="SAM" id="MobiDB-lite"/>
    </source>
</evidence>
<reference evidence="15 16" key="1">
    <citation type="submission" date="2019-10" db="EMBL/GenBank/DDBJ databases">
        <title>Halotolerant bacteria associated to Saharan-endemic halophytes Stipa tenacissima L. and Atriplex halimus L mitigate salt stress and promote growth of tomato plants.</title>
        <authorList>
            <person name="Dif G."/>
        </authorList>
    </citation>
    <scope>NUCLEOTIDE SEQUENCE [LARGE SCALE GENOMIC DNA]</scope>
    <source>
        <strain evidence="15 16">IS26</strain>
    </source>
</reference>